<name>A0ABQ2E0N6_9BACI</name>
<evidence type="ECO:0000256" key="2">
    <source>
        <dbReference type="ARBA" id="ARBA00023015"/>
    </source>
</evidence>
<dbReference type="SUPFAM" id="SSF46785">
    <property type="entry name" value="Winged helix' DNA-binding domain"/>
    <property type="match status" value="1"/>
</dbReference>
<dbReference type="InterPro" id="IPR000847">
    <property type="entry name" value="LysR_HTH_N"/>
</dbReference>
<organism evidence="6 7">
    <name type="scientific">Virgibacillus kapii</name>
    <dbReference type="NCBI Taxonomy" id="1638645"/>
    <lineage>
        <taxon>Bacteria</taxon>
        <taxon>Bacillati</taxon>
        <taxon>Bacillota</taxon>
        <taxon>Bacilli</taxon>
        <taxon>Bacillales</taxon>
        <taxon>Bacillaceae</taxon>
        <taxon>Virgibacillus</taxon>
    </lineage>
</organism>
<dbReference type="Proteomes" id="UP000634435">
    <property type="component" value="Unassembled WGS sequence"/>
</dbReference>
<reference evidence="7" key="1">
    <citation type="journal article" date="2019" name="Int. J. Syst. Evol. Microbiol.">
        <title>The Global Catalogue of Microorganisms (GCM) 10K type strain sequencing project: providing services to taxonomists for standard genome sequencing and annotation.</title>
        <authorList>
            <consortium name="The Broad Institute Genomics Platform"/>
            <consortium name="The Broad Institute Genome Sequencing Center for Infectious Disease"/>
            <person name="Wu L."/>
            <person name="Ma J."/>
        </authorList>
    </citation>
    <scope>NUCLEOTIDE SEQUENCE [LARGE SCALE GENOMIC DNA]</scope>
    <source>
        <strain evidence="7">JCM 30071</strain>
    </source>
</reference>
<dbReference type="CDD" id="cd05466">
    <property type="entry name" value="PBP2_LTTR_substrate"/>
    <property type="match status" value="1"/>
</dbReference>
<dbReference type="RefSeq" id="WP_188944346.1">
    <property type="nucleotide sequence ID" value="NZ_BMPN01000012.1"/>
</dbReference>
<dbReference type="PANTHER" id="PTHR30126:SF40">
    <property type="entry name" value="HTH-TYPE TRANSCRIPTIONAL REGULATOR GLTR"/>
    <property type="match status" value="1"/>
</dbReference>
<evidence type="ECO:0000256" key="1">
    <source>
        <dbReference type="ARBA" id="ARBA00009437"/>
    </source>
</evidence>
<evidence type="ECO:0000256" key="4">
    <source>
        <dbReference type="ARBA" id="ARBA00023163"/>
    </source>
</evidence>
<keyword evidence="4" id="KW-0804">Transcription</keyword>
<comment type="similarity">
    <text evidence="1">Belongs to the LysR transcriptional regulatory family.</text>
</comment>
<proteinExistence type="inferred from homology"/>
<keyword evidence="3" id="KW-0238">DNA-binding</keyword>
<keyword evidence="2" id="KW-0805">Transcription regulation</keyword>
<keyword evidence="7" id="KW-1185">Reference proteome</keyword>
<protein>
    <submittedName>
        <fullName evidence="6">LysR family transcriptional regulator</fullName>
    </submittedName>
</protein>
<accession>A0ABQ2E0N6</accession>
<dbReference type="Gene3D" id="3.40.190.290">
    <property type="match status" value="1"/>
</dbReference>
<dbReference type="SUPFAM" id="SSF53850">
    <property type="entry name" value="Periplasmic binding protein-like II"/>
    <property type="match status" value="1"/>
</dbReference>
<dbReference type="InterPro" id="IPR036388">
    <property type="entry name" value="WH-like_DNA-bd_sf"/>
</dbReference>
<dbReference type="Pfam" id="PF03466">
    <property type="entry name" value="LysR_substrate"/>
    <property type="match status" value="1"/>
</dbReference>
<comment type="caution">
    <text evidence="6">The sequence shown here is derived from an EMBL/GenBank/DDBJ whole genome shotgun (WGS) entry which is preliminary data.</text>
</comment>
<gene>
    <name evidence="6" type="ORF">GCM10007111_42620</name>
</gene>
<dbReference type="EMBL" id="BMPN01000012">
    <property type="protein sequence ID" value="GGJ76485.1"/>
    <property type="molecule type" value="Genomic_DNA"/>
</dbReference>
<evidence type="ECO:0000313" key="6">
    <source>
        <dbReference type="EMBL" id="GGJ76485.1"/>
    </source>
</evidence>
<dbReference type="PANTHER" id="PTHR30126">
    <property type="entry name" value="HTH-TYPE TRANSCRIPTIONAL REGULATOR"/>
    <property type="match status" value="1"/>
</dbReference>
<evidence type="ECO:0000313" key="7">
    <source>
        <dbReference type="Proteomes" id="UP000634435"/>
    </source>
</evidence>
<dbReference type="InterPro" id="IPR036390">
    <property type="entry name" value="WH_DNA-bd_sf"/>
</dbReference>
<dbReference type="PROSITE" id="PS50931">
    <property type="entry name" value="HTH_LYSR"/>
    <property type="match status" value="1"/>
</dbReference>
<feature type="domain" description="HTH lysR-type" evidence="5">
    <location>
        <begin position="1"/>
        <end position="58"/>
    </location>
</feature>
<dbReference type="InterPro" id="IPR005119">
    <property type="entry name" value="LysR_subst-bd"/>
</dbReference>
<evidence type="ECO:0000259" key="5">
    <source>
        <dbReference type="PROSITE" id="PS50931"/>
    </source>
</evidence>
<dbReference type="Pfam" id="PF00126">
    <property type="entry name" value="HTH_1"/>
    <property type="match status" value="1"/>
</dbReference>
<evidence type="ECO:0000256" key="3">
    <source>
        <dbReference type="ARBA" id="ARBA00023125"/>
    </source>
</evidence>
<dbReference type="Gene3D" id="1.10.10.10">
    <property type="entry name" value="Winged helix-like DNA-binding domain superfamily/Winged helix DNA-binding domain"/>
    <property type="match status" value="1"/>
</dbReference>
<sequence>MDIENMKAFVTVAELGSISAAAIELNHLQSNMTAKIKKIETHYNQVLFKRNSKGVTLTESGQKLYEQFKKILLLWEETEMKMGKSVEQLRFGTMISIGGAIFSDALDYLYKFYPDLSVTFKTGSTEYLEEQVVLGHLDIAYTIGSLHNKKVQYQKAGLDEMVIIGKDISSVTSFYDYISGKDLITLSNQCLYFSNLDQIYTDYNIEQGKIIEVADFETLVQFSTVGMGIAIVSKHVAKRFNVKNYLEVPSPYKHIDLYLISRRNHQFSHLEEQLIKQSDLAQPN</sequence>